<comment type="caution">
    <text evidence="9">The sequence shown here is derived from an EMBL/GenBank/DDBJ whole genome shotgun (WGS) entry which is preliminary data.</text>
</comment>
<keyword evidence="4" id="KW-0678">Repressor</keyword>
<evidence type="ECO:0000256" key="5">
    <source>
        <dbReference type="ARBA" id="ARBA00023015"/>
    </source>
</evidence>
<protein>
    <recommendedName>
        <fullName evidence="3">Mediator of RNA polymerase II transcription subunit 13</fullName>
    </recommendedName>
</protein>
<sequence length="376" mass="40659">MYGWYSCRKGKPVVEFIFAATEEAIFVHVLISAKHIRAFSSSDMEKIQNDASNYSGDRLPVITSPHGMRGRVSAFCPSDLVKQVYLSSSKFRTSNGIVGLQCDVSQVSGSHLKGQSCYVEVTLGFPTTGDNDTHNSNLKKSLLKHQDTESSAVASGTQILTWSSCRLDAKLDRAIIIRFTISYALVVSEASSLALSLHLYFNSVGERDSADGSWTKANVIRSEQDYHSSSNSISCSISSISGTSSDSDCQMAAGVGDLDADADSLTSRQSGLSSYEFPNNGSKPGSKRPRAGIGETFGQAALVTNGPIQDAYKSDYGSLEVRNSSITGVANDVRSHWDWEDDNRGMDIQALLSEFGDFGDFFENDASPFGEIIPSF</sequence>
<accession>A0AAV6I195</accession>
<reference evidence="9" key="1">
    <citation type="submission" date="2020-08" db="EMBL/GenBank/DDBJ databases">
        <title>Plant Genome Project.</title>
        <authorList>
            <person name="Zhang R.-G."/>
        </authorList>
    </citation>
    <scope>NUCLEOTIDE SEQUENCE</scope>
    <source>
        <strain evidence="9">WSP0</strain>
        <tissue evidence="9">Leaf</tissue>
    </source>
</reference>
<dbReference type="PANTHER" id="PTHR48249">
    <property type="entry name" value="MEDIATOR OF RNA POLYMERASE II TRANSCRIPTION SUBUNIT 13"/>
    <property type="match status" value="1"/>
</dbReference>
<proteinExistence type="inferred from homology"/>
<organism evidence="9 10">
    <name type="scientific">Rhododendron griersonianum</name>
    <dbReference type="NCBI Taxonomy" id="479676"/>
    <lineage>
        <taxon>Eukaryota</taxon>
        <taxon>Viridiplantae</taxon>
        <taxon>Streptophyta</taxon>
        <taxon>Embryophyta</taxon>
        <taxon>Tracheophyta</taxon>
        <taxon>Spermatophyta</taxon>
        <taxon>Magnoliopsida</taxon>
        <taxon>eudicotyledons</taxon>
        <taxon>Gunneridae</taxon>
        <taxon>Pentapetalae</taxon>
        <taxon>asterids</taxon>
        <taxon>Ericales</taxon>
        <taxon>Ericaceae</taxon>
        <taxon>Ericoideae</taxon>
        <taxon>Rhodoreae</taxon>
        <taxon>Rhododendron</taxon>
    </lineage>
</organism>
<evidence type="ECO:0000313" key="10">
    <source>
        <dbReference type="Proteomes" id="UP000823749"/>
    </source>
</evidence>
<keyword evidence="5" id="KW-0805">Transcription regulation</keyword>
<evidence type="ECO:0000256" key="4">
    <source>
        <dbReference type="ARBA" id="ARBA00022491"/>
    </source>
</evidence>
<evidence type="ECO:0000313" key="9">
    <source>
        <dbReference type="EMBL" id="KAG5522216.1"/>
    </source>
</evidence>
<comment type="similarity">
    <text evidence="2">Belongs to the Mediator complex subunit 13 family.</text>
</comment>
<feature type="compositionally biased region" description="Polar residues" evidence="8">
    <location>
        <begin position="270"/>
        <end position="283"/>
    </location>
</feature>
<dbReference type="GO" id="GO:0045944">
    <property type="term" value="P:positive regulation of transcription by RNA polymerase II"/>
    <property type="evidence" value="ECO:0007669"/>
    <property type="project" value="TreeGrafter"/>
</dbReference>
<dbReference type="GO" id="GO:0003713">
    <property type="term" value="F:transcription coactivator activity"/>
    <property type="evidence" value="ECO:0007669"/>
    <property type="project" value="TreeGrafter"/>
</dbReference>
<evidence type="ECO:0000256" key="8">
    <source>
        <dbReference type="SAM" id="MobiDB-lite"/>
    </source>
</evidence>
<evidence type="ECO:0000256" key="6">
    <source>
        <dbReference type="ARBA" id="ARBA00023163"/>
    </source>
</evidence>
<dbReference type="AlphaFoldDB" id="A0AAV6I195"/>
<dbReference type="GO" id="GO:0016592">
    <property type="term" value="C:mediator complex"/>
    <property type="evidence" value="ECO:0007669"/>
    <property type="project" value="TreeGrafter"/>
</dbReference>
<evidence type="ECO:0000256" key="3">
    <source>
        <dbReference type="ARBA" id="ARBA00019618"/>
    </source>
</evidence>
<dbReference type="PANTHER" id="PTHR48249:SF3">
    <property type="entry name" value="MEDIATOR OF RNA POLYMERASE II TRANSCRIPTION SUBUNIT 13"/>
    <property type="match status" value="1"/>
</dbReference>
<dbReference type="InterPro" id="IPR051139">
    <property type="entry name" value="Mediator_complx_sub13"/>
</dbReference>
<keyword evidence="7" id="KW-0539">Nucleus</keyword>
<feature type="region of interest" description="Disordered" evidence="8">
    <location>
        <begin position="270"/>
        <end position="292"/>
    </location>
</feature>
<dbReference type="EMBL" id="JACTNZ010000012">
    <property type="protein sequence ID" value="KAG5522216.1"/>
    <property type="molecule type" value="Genomic_DNA"/>
</dbReference>
<keyword evidence="6" id="KW-0804">Transcription</keyword>
<comment type="subcellular location">
    <subcellularLocation>
        <location evidence="1">Nucleus</location>
    </subcellularLocation>
</comment>
<evidence type="ECO:0000256" key="2">
    <source>
        <dbReference type="ARBA" id="ARBA00009354"/>
    </source>
</evidence>
<name>A0AAV6I195_9ERIC</name>
<dbReference type="Proteomes" id="UP000823749">
    <property type="component" value="Chromosome 12"/>
</dbReference>
<gene>
    <name evidence="9" type="ORF">RHGRI_034406</name>
</gene>
<keyword evidence="10" id="KW-1185">Reference proteome</keyword>
<evidence type="ECO:0000256" key="1">
    <source>
        <dbReference type="ARBA" id="ARBA00004123"/>
    </source>
</evidence>
<evidence type="ECO:0000256" key="7">
    <source>
        <dbReference type="ARBA" id="ARBA00023242"/>
    </source>
</evidence>